<keyword evidence="4 6" id="KW-0862">Zinc</keyword>
<organism evidence="9 10">
    <name type="scientific">Thermoactinomyces daqus</name>
    <dbReference type="NCBI Taxonomy" id="1329516"/>
    <lineage>
        <taxon>Bacteria</taxon>
        <taxon>Bacillati</taxon>
        <taxon>Bacillota</taxon>
        <taxon>Bacilli</taxon>
        <taxon>Bacillales</taxon>
        <taxon>Thermoactinomycetaceae</taxon>
        <taxon>Thermoactinomyces</taxon>
    </lineage>
</organism>
<dbReference type="InterPro" id="IPR001333">
    <property type="entry name" value="Peptidase_M32_Taq"/>
</dbReference>
<dbReference type="NCBIfam" id="TIGR02290">
    <property type="entry name" value="M3_fam_3"/>
    <property type="match status" value="1"/>
</dbReference>
<reference evidence="9 10" key="1">
    <citation type="submission" date="2020-07" db="EMBL/GenBank/DDBJ databases">
        <authorList>
            <person name="Feng H."/>
        </authorList>
    </citation>
    <scope>NUCLEOTIDE SEQUENCE [LARGE SCALE GENOMIC DNA]</scope>
    <source>
        <strain evidence="10">s-11</strain>
    </source>
</reference>
<dbReference type="RefSeq" id="WP_033099557.1">
    <property type="nucleotide sequence ID" value="NZ_JACEIP010000041.1"/>
</dbReference>
<keyword evidence="10" id="KW-1185">Reference proteome</keyword>
<dbReference type="SUPFAM" id="SSF55486">
    <property type="entry name" value="Metalloproteases ('zincins'), catalytic domain"/>
    <property type="match status" value="1"/>
</dbReference>
<evidence type="ECO:0000313" key="9">
    <source>
        <dbReference type="EMBL" id="MBA4544462.1"/>
    </source>
</evidence>
<protein>
    <submittedName>
        <fullName evidence="9">M3 family oligoendopeptidase</fullName>
    </submittedName>
</protein>
<dbReference type="PANTHER" id="PTHR34217:SF1">
    <property type="entry name" value="CARBOXYPEPTIDASE 1"/>
    <property type="match status" value="1"/>
</dbReference>
<evidence type="ECO:0000256" key="5">
    <source>
        <dbReference type="ARBA" id="ARBA00023049"/>
    </source>
</evidence>
<dbReference type="OrthoDB" id="9769691at2"/>
<evidence type="ECO:0000256" key="4">
    <source>
        <dbReference type="ARBA" id="ARBA00022833"/>
    </source>
</evidence>
<dbReference type="CDD" id="cd09607">
    <property type="entry name" value="M3B_PepF"/>
    <property type="match status" value="1"/>
</dbReference>
<dbReference type="Gene3D" id="1.20.140.70">
    <property type="entry name" value="Oligopeptidase f, N-terminal domain"/>
    <property type="match status" value="1"/>
</dbReference>
<evidence type="ECO:0000256" key="1">
    <source>
        <dbReference type="ARBA" id="ARBA00022670"/>
    </source>
</evidence>
<dbReference type="Gene3D" id="1.10.1370.20">
    <property type="entry name" value="Oligoendopeptidase f, C-terminal domain"/>
    <property type="match status" value="1"/>
</dbReference>
<dbReference type="Proteomes" id="UP000530514">
    <property type="component" value="Unassembled WGS sequence"/>
</dbReference>
<dbReference type="PANTHER" id="PTHR34217">
    <property type="entry name" value="METAL-DEPENDENT CARBOXYPEPTIDASE"/>
    <property type="match status" value="1"/>
</dbReference>
<dbReference type="EMBL" id="JACEIP010000041">
    <property type="protein sequence ID" value="MBA4544462.1"/>
    <property type="molecule type" value="Genomic_DNA"/>
</dbReference>
<evidence type="ECO:0000256" key="6">
    <source>
        <dbReference type="RuleBase" id="RU003435"/>
    </source>
</evidence>
<dbReference type="InterPro" id="IPR034006">
    <property type="entry name" value="M3B_PepF_2"/>
</dbReference>
<dbReference type="AlphaFoldDB" id="A0A7W1XDB4"/>
<dbReference type="Pfam" id="PF08439">
    <property type="entry name" value="Peptidase_M3_N"/>
    <property type="match status" value="1"/>
</dbReference>
<keyword evidence="3 6" id="KW-0378">Hydrolase</keyword>
<evidence type="ECO:0000259" key="7">
    <source>
        <dbReference type="Pfam" id="PF01432"/>
    </source>
</evidence>
<comment type="caution">
    <text evidence="9">The sequence shown here is derived from an EMBL/GenBank/DDBJ whole genome shotgun (WGS) entry which is preliminary data.</text>
</comment>
<keyword evidence="2 6" id="KW-0479">Metal-binding</keyword>
<evidence type="ECO:0000256" key="3">
    <source>
        <dbReference type="ARBA" id="ARBA00022801"/>
    </source>
</evidence>
<dbReference type="InterPro" id="IPR011977">
    <property type="entry name" value="Pept_M3B_clade3"/>
</dbReference>
<dbReference type="GO" id="GO:0004222">
    <property type="term" value="F:metalloendopeptidase activity"/>
    <property type="evidence" value="ECO:0007669"/>
    <property type="project" value="InterPro"/>
</dbReference>
<feature type="domain" description="Oligopeptidase F N-terminal" evidence="8">
    <location>
        <begin position="114"/>
        <end position="179"/>
    </location>
</feature>
<keyword evidence="1 6" id="KW-0645">Protease</keyword>
<dbReference type="GO" id="GO:0006508">
    <property type="term" value="P:proteolysis"/>
    <property type="evidence" value="ECO:0007669"/>
    <property type="project" value="UniProtKB-KW"/>
</dbReference>
<dbReference type="GO" id="GO:0004181">
    <property type="term" value="F:metallocarboxypeptidase activity"/>
    <property type="evidence" value="ECO:0007669"/>
    <property type="project" value="InterPro"/>
</dbReference>
<feature type="domain" description="Peptidase M3A/M3B catalytic" evidence="7">
    <location>
        <begin position="201"/>
        <end position="579"/>
    </location>
</feature>
<dbReference type="InterPro" id="IPR001567">
    <property type="entry name" value="Pept_M3A_M3B_dom"/>
</dbReference>
<dbReference type="Pfam" id="PF01432">
    <property type="entry name" value="Peptidase_M3"/>
    <property type="match status" value="1"/>
</dbReference>
<dbReference type="GO" id="GO:0046872">
    <property type="term" value="F:metal ion binding"/>
    <property type="evidence" value="ECO:0007669"/>
    <property type="project" value="UniProtKB-UniRule"/>
</dbReference>
<sequence length="594" mass="68787">MPQQYAQTWELDSLFVGGNRRTGLLSEMNRLTAEIPALKTAFQESAEKEKTEREWINLLEKVQDLEKRLTEVWSYIHCLLAQDTTDEQALILSGKNEQLLAELQTLKVLLESRLAEVPDELLERVCQDERIKPIAFNLYEMRGRAQDRMSGSLETLASYLSVDGYHAWGELYNSVVSRIQIPVEKNGEKVNLSVSQAANQLSHPDRSVRQAVFAEWERAWQKEAGLFSAILNHLAGFRLQLYKQRGWEDVLHEPLAENRMRRETLEAMWSVVEESKSVLGNYLQRKARLLGLPKLSWYDLSAPLPGENRKFTFDEAARFIIDHFADFSPDLARFAESAFSRRWIEAEDRPHKRAGGFCTSFPVSGETRIFMTFAGTTDNLSTLAHELGHAYHEHVIKDLPMFAQNYAMNVAETASTFAEFIVSDAVLKKAQTKEQKIALLDQRLRIGVSYLCDIHSRFLFETRFYDARRQGLVQAEELCRIMEEAQRESFRDLLAEYHPHFWASKLHFYDTHFPFYNFPYTFGFLFSTGIYAQARQEGDGFARRYVQLLRDTGRMNVEDLARKHLGADLTKPDFWRKAVEFALQDVKEFLLLTE</sequence>
<accession>A0A7W1XDB4</accession>
<dbReference type="InterPro" id="IPR042088">
    <property type="entry name" value="OligoPept_F_C"/>
</dbReference>
<evidence type="ECO:0000259" key="8">
    <source>
        <dbReference type="Pfam" id="PF08439"/>
    </source>
</evidence>
<keyword evidence="5 6" id="KW-0482">Metalloprotease</keyword>
<evidence type="ECO:0000313" key="10">
    <source>
        <dbReference type="Proteomes" id="UP000530514"/>
    </source>
</evidence>
<comment type="cofactor">
    <cofactor evidence="6">
        <name>Zn(2+)</name>
        <dbReference type="ChEBI" id="CHEBI:29105"/>
    </cofactor>
    <text evidence="6">Binds 1 zinc ion.</text>
</comment>
<dbReference type="InterPro" id="IPR013647">
    <property type="entry name" value="OligopepF_N_dom"/>
</dbReference>
<evidence type="ECO:0000256" key="2">
    <source>
        <dbReference type="ARBA" id="ARBA00022723"/>
    </source>
</evidence>
<comment type="similarity">
    <text evidence="6">Belongs to the peptidase M3 family.</text>
</comment>
<name>A0A7W1XDB4_9BACL</name>
<proteinExistence type="inferred from homology"/>
<gene>
    <name evidence="9" type="ORF">H1164_16635</name>
</gene>